<keyword evidence="4" id="KW-0449">Lipoprotein</keyword>
<dbReference type="OMA" id="DQINIQV"/>
<evidence type="ECO:0000256" key="9">
    <source>
        <dbReference type="ARBA" id="ARBA00024686"/>
    </source>
</evidence>
<accession>A0A0K9PAB6</accession>
<gene>
    <name evidence="13" type="ORF">ZOSMA_339G00010</name>
</gene>
<dbReference type="InterPro" id="IPR000782">
    <property type="entry name" value="FAS1_domain"/>
</dbReference>
<dbReference type="PROSITE" id="PS50213">
    <property type="entry name" value="FAS1"/>
    <property type="match status" value="1"/>
</dbReference>
<keyword evidence="3" id="KW-1003">Cell membrane</keyword>
<evidence type="ECO:0000256" key="5">
    <source>
        <dbReference type="ARBA" id="ARBA00022729"/>
    </source>
</evidence>
<dbReference type="PANTHER" id="PTHR32077:SF54">
    <property type="entry name" value="FASCICLIN-LIKE ARABINOGALACTAN PROTEIN 13-RELATED"/>
    <property type="match status" value="1"/>
</dbReference>
<dbReference type="InterPro" id="IPR045003">
    <property type="entry name" value="FLA_A"/>
</dbReference>
<name>A0A0K9PAB6_ZOSMR</name>
<evidence type="ECO:0000256" key="4">
    <source>
        <dbReference type="ARBA" id="ARBA00022622"/>
    </source>
</evidence>
<evidence type="ECO:0000256" key="8">
    <source>
        <dbReference type="ARBA" id="ARBA00023180"/>
    </source>
</evidence>
<dbReference type="SUPFAM" id="SSF82153">
    <property type="entry name" value="FAS1 domain"/>
    <property type="match status" value="1"/>
</dbReference>
<dbReference type="STRING" id="29655.A0A0K9PAB6"/>
<dbReference type="Proteomes" id="UP000036987">
    <property type="component" value="Unassembled WGS sequence"/>
</dbReference>
<comment type="similarity">
    <text evidence="2">Belongs to the fasciclin-like AGP family.</text>
</comment>
<keyword evidence="6" id="KW-0654">Proteoglycan</keyword>
<dbReference type="AlphaFoldDB" id="A0A0K9PAB6"/>
<dbReference type="PANTHER" id="PTHR32077">
    <property type="entry name" value="FASCICLIN-LIKE ARABINOGALACTAN PROTEIN"/>
    <property type="match status" value="1"/>
</dbReference>
<dbReference type="GO" id="GO:0005886">
    <property type="term" value="C:plasma membrane"/>
    <property type="evidence" value="ECO:0000318"/>
    <property type="project" value="GO_Central"/>
</dbReference>
<organism evidence="13 14">
    <name type="scientific">Zostera marina</name>
    <name type="common">Eelgrass</name>
    <dbReference type="NCBI Taxonomy" id="29655"/>
    <lineage>
        <taxon>Eukaryota</taxon>
        <taxon>Viridiplantae</taxon>
        <taxon>Streptophyta</taxon>
        <taxon>Embryophyta</taxon>
        <taxon>Tracheophyta</taxon>
        <taxon>Spermatophyta</taxon>
        <taxon>Magnoliopsida</taxon>
        <taxon>Liliopsida</taxon>
        <taxon>Zosteraceae</taxon>
        <taxon>Zostera</taxon>
    </lineage>
</organism>
<comment type="subcellular location">
    <subcellularLocation>
        <location evidence="1">Cell membrane</location>
        <topology evidence="1">Lipid-anchor</topology>
        <topology evidence="1">GPI-anchor</topology>
    </subcellularLocation>
</comment>
<keyword evidence="7" id="KW-0472">Membrane</keyword>
<dbReference type="Pfam" id="PF02469">
    <property type="entry name" value="Fasciclin"/>
    <property type="match status" value="1"/>
</dbReference>
<evidence type="ECO:0000256" key="1">
    <source>
        <dbReference type="ARBA" id="ARBA00004609"/>
    </source>
</evidence>
<feature type="chain" id="PRO_5005527788" evidence="11">
    <location>
        <begin position="26"/>
        <end position="242"/>
    </location>
</feature>
<evidence type="ECO:0000313" key="13">
    <source>
        <dbReference type="EMBL" id="KMZ65105.1"/>
    </source>
</evidence>
<evidence type="ECO:0000256" key="7">
    <source>
        <dbReference type="ARBA" id="ARBA00023136"/>
    </source>
</evidence>
<keyword evidence="14" id="KW-1185">Reference proteome</keyword>
<dbReference type="FunFam" id="2.30.180.10:FF:000006">
    <property type="entry name" value="Fasciclin-like arabinogalactan protein 11"/>
    <property type="match status" value="1"/>
</dbReference>
<dbReference type="GO" id="GO:0009834">
    <property type="term" value="P:plant-type secondary cell wall biogenesis"/>
    <property type="evidence" value="ECO:0000318"/>
    <property type="project" value="GO_Central"/>
</dbReference>
<dbReference type="OrthoDB" id="286301at2759"/>
<dbReference type="Gene3D" id="2.30.180.10">
    <property type="entry name" value="FAS1 domain"/>
    <property type="match status" value="1"/>
</dbReference>
<evidence type="ECO:0000256" key="3">
    <source>
        <dbReference type="ARBA" id="ARBA00022475"/>
    </source>
</evidence>
<comment type="function">
    <text evidence="9">May be a cell surface adhesion protein.</text>
</comment>
<evidence type="ECO:0000313" key="14">
    <source>
        <dbReference type="Proteomes" id="UP000036987"/>
    </source>
</evidence>
<reference evidence="14" key="1">
    <citation type="journal article" date="2016" name="Nature">
        <title>The genome of the seagrass Zostera marina reveals angiosperm adaptation to the sea.</title>
        <authorList>
            <person name="Olsen J.L."/>
            <person name="Rouze P."/>
            <person name="Verhelst B."/>
            <person name="Lin Y.-C."/>
            <person name="Bayer T."/>
            <person name="Collen J."/>
            <person name="Dattolo E."/>
            <person name="De Paoli E."/>
            <person name="Dittami S."/>
            <person name="Maumus F."/>
            <person name="Michel G."/>
            <person name="Kersting A."/>
            <person name="Lauritano C."/>
            <person name="Lohaus R."/>
            <person name="Toepel M."/>
            <person name="Tonon T."/>
            <person name="Vanneste K."/>
            <person name="Amirebrahimi M."/>
            <person name="Brakel J."/>
            <person name="Bostroem C."/>
            <person name="Chovatia M."/>
            <person name="Grimwood J."/>
            <person name="Jenkins J.W."/>
            <person name="Jueterbock A."/>
            <person name="Mraz A."/>
            <person name="Stam W.T."/>
            <person name="Tice H."/>
            <person name="Bornberg-Bauer E."/>
            <person name="Green P.J."/>
            <person name="Pearson G.A."/>
            <person name="Procaccini G."/>
            <person name="Duarte C.M."/>
            <person name="Schmutz J."/>
            <person name="Reusch T.B.H."/>
            <person name="Van de Peer Y."/>
        </authorList>
    </citation>
    <scope>NUCLEOTIDE SEQUENCE [LARGE SCALE GENOMIC DNA]</scope>
    <source>
        <strain evidence="14">cv. Finnish</strain>
    </source>
</reference>
<dbReference type="EMBL" id="LFYR01001076">
    <property type="protein sequence ID" value="KMZ65105.1"/>
    <property type="molecule type" value="Genomic_DNA"/>
</dbReference>
<dbReference type="InterPro" id="IPR036378">
    <property type="entry name" value="FAS1_dom_sf"/>
</dbReference>
<sequence length="242" mass="25857">MAHSSASFLTIAVVSILLLANGASAASHLNFTDMLVNGGQYTTFIRLLGQTQVSKQIDNQLNNSNDGFTVFAPTDNAFNNLKPGTLNDLSDQQKVALIQFHVIPKFLTFTTIKTASNPIRTQGNGDEPYNVNITAQSNGNQFNVSTGVNNVSVTNALNVTAPLAIYSIDEVLLPLDLFGPKTPVTPANAPEAADKKKGSETNETTSSDDTSPKGDGFSVSRSVGWFGWLVMTMMSFGMLTVM</sequence>
<keyword evidence="5 11" id="KW-0732">Signal</keyword>
<evidence type="ECO:0000256" key="11">
    <source>
        <dbReference type="SAM" id="SignalP"/>
    </source>
</evidence>
<feature type="domain" description="FAS1" evidence="12">
    <location>
        <begin position="28"/>
        <end position="172"/>
    </location>
</feature>
<keyword evidence="4" id="KW-0336">GPI-anchor</keyword>
<feature type="signal peptide" evidence="11">
    <location>
        <begin position="1"/>
        <end position="25"/>
    </location>
</feature>
<evidence type="ECO:0000259" key="12">
    <source>
        <dbReference type="PROSITE" id="PS50213"/>
    </source>
</evidence>
<comment type="caution">
    <text evidence="13">The sequence shown here is derived from an EMBL/GenBank/DDBJ whole genome shotgun (WGS) entry which is preliminary data.</text>
</comment>
<evidence type="ECO:0000256" key="10">
    <source>
        <dbReference type="SAM" id="MobiDB-lite"/>
    </source>
</evidence>
<feature type="region of interest" description="Disordered" evidence="10">
    <location>
        <begin position="184"/>
        <end position="215"/>
    </location>
</feature>
<proteinExistence type="inferred from homology"/>
<protein>
    <submittedName>
        <fullName evidence="13">Fasciclin-like arabinogalactan protein 6</fullName>
    </submittedName>
</protein>
<dbReference type="SMART" id="SM00554">
    <property type="entry name" value="FAS1"/>
    <property type="match status" value="1"/>
</dbReference>
<evidence type="ECO:0000256" key="6">
    <source>
        <dbReference type="ARBA" id="ARBA00022974"/>
    </source>
</evidence>
<keyword evidence="8" id="KW-0325">Glycoprotein</keyword>
<dbReference type="GO" id="GO:0098552">
    <property type="term" value="C:side of membrane"/>
    <property type="evidence" value="ECO:0007669"/>
    <property type="project" value="UniProtKB-KW"/>
</dbReference>
<evidence type="ECO:0000256" key="2">
    <source>
        <dbReference type="ARBA" id="ARBA00007843"/>
    </source>
</evidence>